<sequence>MSRALQVAHTWGQAFGDLDPAPVDELALLLQTRDAPEDAGDLLQWMLPLFACLESPDGKARAEELVPRLAEALGRLPSVWSAPHESYLRVQADAAQLMASAQRLICLPTGLPPVPREQLSRALRGAVGALLAQALSQQEALRRGESGAAWARSGCNLLLRALTREGPFASGAPLPLLPEDAAALLQALRPAAAAADGGGPLANGGGPAVANGGSGPAASVRLPELLTDDKIYILISNLAATAAAVPALAGGAALVRLLVWSSRAVKQALRLLAPPSGHEGAPAPPLEATCGAADLANVCAALLLGASGGGGGAGVVTGEVPVEVLRQVEDLIDLALSLAETAVAAAAQAPADPSSARALCLAARVLAGGAALVAAPASGGSRSADISADVISRLHDLLLETARLTAAPDAPSAGVGNGHAAAGPGPGAPVGELPGGVAAELASPLSWDVTRPLTRLSDGTQLRHLPLAAGMGAQRLLRAAAEALVEALAAAWGAGARSGVNILLLPRPSSAAGWHEQMVGLGEAWEYEFIQLRGRRMATWTQLGRQGGID</sequence>
<name>A0A0D2KXW9_9CHLO</name>
<dbReference type="RefSeq" id="XP_013899113.1">
    <property type="nucleotide sequence ID" value="XM_014043659.1"/>
</dbReference>
<dbReference type="KEGG" id="mng:MNEG_7867"/>
<evidence type="ECO:0000313" key="1">
    <source>
        <dbReference type="EMBL" id="KIZ00094.1"/>
    </source>
</evidence>
<dbReference type="AlphaFoldDB" id="A0A0D2KXW9"/>
<accession>A0A0D2KXW9</accession>
<organism evidence="1 2">
    <name type="scientific">Monoraphidium neglectum</name>
    <dbReference type="NCBI Taxonomy" id="145388"/>
    <lineage>
        <taxon>Eukaryota</taxon>
        <taxon>Viridiplantae</taxon>
        <taxon>Chlorophyta</taxon>
        <taxon>core chlorophytes</taxon>
        <taxon>Chlorophyceae</taxon>
        <taxon>CS clade</taxon>
        <taxon>Sphaeropleales</taxon>
        <taxon>Selenastraceae</taxon>
        <taxon>Monoraphidium</taxon>
    </lineage>
</organism>
<dbReference type="EMBL" id="KK101653">
    <property type="protein sequence ID" value="KIZ00094.1"/>
    <property type="molecule type" value="Genomic_DNA"/>
</dbReference>
<dbReference type="STRING" id="145388.A0A0D2KXW9"/>
<dbReference type="OrthoDB" id="10672737at2759"/>
<proteinExistence type="predicted"/>
<reference evidence="1 2" key="1">
    <citation type="journal article" date="2013" name="BMC Genomics">
        <title>Reconstruction of the lipid metabolism for the microalga Monoraphidium neglectum from its genome sequence reveals characteristics suitable for biofuel production.</title>
        <authorList>
            <person name="Bogen C."/>
            <person name="Al-Dilaimi A."/>
            <person name="Albersmeier A."/>
            <person name="Wichmann J."/>
            <person name="Grundmann M."/>
            <person name="Rupp O."/>
            <person name="Lauersen K.J."/>
            <person name="Blifernez-Klassen O."/>
            <person name="Kalinowski J."/>
            <person name="Goesmann A."/>
            <person name="Mussgnug J.H."/>
            <person name="Kruse O."/>
        </authorList>
    </citation>
    <scope>NUCLEOTIDE SEQUENCE [LARGE SCALE GENOMIC DNA]</scope>
    <source>
        <strain evidence="1 2">SAG 48.87</strain>
    </source>
</reference>
<dbReference type="GeneID" id="25740743"/>
<protein>
    <submittedName>
        <fullName evidence="1">Uncharacterized protein</fullName>
    </submittedName>
</protein>
<dbReference type="Proteomes" id="UP000054498">
    <property type="component" value="Unassembled WGS sequence"/>
</dbReference>
<keyword evidence="2" id="KW-1185">Reference proteome</keyword>
<evidence type="ECO:0000313" key="2">
    <source>
        <dbReference type="Proteomes" id="UP000054498"/>
    </source>
</evidence>
<gene>
    <name evidence="1" type="ORF">MNEG_7867</name>
</gene>